<dbReference type="SUPFAM" id="SSF51735">
    <property type="entry name" value="NAD(P)-binding Rossmann-fold domains"/>
    <property type="match status" value="1"/>
</dbReference>
<accession>A0A1C3XBQ9</accession>
<evidence type="ECO:0000313" key="4">
    <source>
        <dbReference type="Proteomes" id="UP000199205"/>
    </source>
</evidence>
<dbReference type="Gene3D" id="3.40.50.720">
    <property type="entry name" value="NAD(P)-binding Rossmann-like Domain"/>
    <property type="match status" value="1"/>
</dbReference>
<evidence type="ECO:0000313" key="3">
    <source>
        <dbReference type="EMBL" id="SCB49712.1"/>
    </source>
</evidence>
<protein>
    <submittedName>
        <fullName evidence="3">Short chain dehydrogenase</fullName>
    </submittedName>
</protein>
<keyword evidence="2" id="KW-0560">Oxidoreductase</keyword>
<dbReference type="AlphaFoldDB" id="A0A1C3XBQ9"/>
<organism evidence="3 4">
    <name type="scientific">Rhizobium lusitanum</name>
    <dbReference type="NCBI Taxonomy" id="293958"/>
    <lineage>
        <taxon>Bacteria</taxon>
        <taxon>Pseudomonadati</taxon>
        <taxon>Pseudomonadota</taxon>
        <taxon>Alphaproteobacteria</taxon>
        <taxon>Hyphomicrobiales</taxon>
        <taxon>Rhizobiaceae</taxon>
        <taxon>Rhizobium/Agrobacterium group</taxon>
        <taxon>Rhizobium</taxon>
    </lineage>
</organism>
<dbReference type="PANTHER" id="PTHR43669:SF3">
    <property type="entry name" value="ALCOHOL DEHYDROGENASE, PUTATIVE (AFU_ORTHOLOGUE AFUA_3G03445)-RELATED"/>
    <property type="match status" value="1"/>
</dbReference>
<name>A0A1C3XBQ9_9HYPH</name>
<proteinExistence type="inferred from homology"/>
<evidence type="ECO:0000256" key="1">
    <source>
        <dbReference type="ARBA" id="ARBA00006484"/>
    </source>
</evidence>
<evidence type="ECO:0000256" key="2">
    <source>
        <dbReference type="ARBA" id="ARBA00023002"/>
    </source>
</evidence>
<dbReference type="RefSeq" id="WP_092576656.1">
    <property type="nucleotide sequence ID" value="NZ_FMAF01000031.1"/>
</dbReference>
<dbReference type="PRINTS" id="PR00081">
    <property type="entry name" value="GDHRDH"/>
</dbReference>
<comment type="similarity">
    <text evidence="1">Belongs to the short-chain dehydrogenases/reductases (SDR) family.</text>
</comment>
<dbReference type="GO" id="GO:0016491">
    <property type="term" value="F:oxidoreductase activity"/>
    <property type="evidence" value="ECO:0007669"/>
    <property type="project" value="UniProtKB-KW"/>
</dbReference>
<dbReference type="Pfam" id="PF00106">
    <property type="entry name" value="adh_short"/>
    <property type="match status" value="1"/>
</dbReference>
<dbReference type="PANTHER" id="PTHR43669">
    <property type="entry name" value="5-KETO-D-GLUCONATE 5-REDUCTASE"/>
    <property type="match status" value="1"/>
</dbReference>
<gene>
    <name evidence="3" type="ORF">GA0061101_13121</name>
</gene>
<dbReference type="Proteomes" id="UP000199205">
    <property type="component" value="Unassembled WGS sequence"/>
</dbReference>
<dbReference type="EMBL" id="FMAF01000031">
    <property type="protein sequence ID" value="SCB49712.1"/>
    <property type="molecule type" value="Genomic_DNA"/>
</dbReference>
<reference evidence="3 4" key="1">
    <citation type="submission" date="2016-08" db="EMBL/GenBank/DDBJ databases">
        <authorList>
            <person name="Seilhamer J.J."/>
        </authorList>
    </citation>
    <scope>NUCLEOTIDE SEQUENCE [LARGE SCALE GENOMIC DNA]</scope>
    <source>
        <strain evidence="3 4">P1-7</strain>
    </source>
</reference>
<dbReference type="InterPro" id="IPR036291">
    <property type="entry name" value="NAD(P)-bd_dom_sf"/>
</dbReference>
<dbReference type="OrthoDB" id="9780084at2"/>
<sequence length="115" mass="12326">MQLKDKAVLITGAAGEIGKAATKAFHDQGANLVLVDLNKDALEAMSAELGLEPDRSVVIAADVSKETEVQNFVASTKARFGKIDLFFNNAGAEGKTGPCYKLPLHNNYISNRKSF</sequence>
<dbReference type="InterPro" id="IPR002347">
    <property type="entry name" value="SDR_fam"/>
</dbReference>